<organism evidence="5 6">
    <name type="scientific">Rhodoblastus sphagnicola</name>
    <dbReference type="NCBI Taxonomy" id="333368"/>
    <lineage>
        <taxon>Bacteria</taxon>
        <taxon>Pseudomonadati</taxon>
        <taxon>Pseudomonadota</taxon>
        <taxon>Alphaproteobacteria</taxon>
        <taxon>Hyphomicrobiales</taxon>
        <taxon>Rhodoblastaceae</taxon>
        <taxon>Rhodoblastus</taxon>
    </lineage>
</organism>
<comment type="caution">
    <text evidence="5">The sequence shown here is derived from an EMBL/GenBank/DDBJ whole genome shotgun (WGS) entry which is preliminary data.</text>
</comment>
<dbReference type="GO" id="GO:0005886">
    <property type="term" value="C:plasma membrane"/>
    <property type="evidence" value="ECO:0007669"/>
    <property type="project" value="UniProtKB-SubCell"/>
</dbReference>
<evidence type="ECO:0000256" key="1">
    <source>
        <dbReference type="ARBA" id="ARBA00004429"/>
    </source>
</evidence>
<evidence type="ECO:0000256" key="3">
    <source>
        <dbReference type="ARBA" id="ARBA00023224"/>
    </source>
</evidence>
<dbReference type="Pfam" id="PF00672">
    <property type="entry name" value="HAMP"/>
    <property type="match status" value="1"/>
</dbReference>
<dbReference type="GO" id="GO:0007165">
    <property type="term" value="P:signal transduction"/>
    <property type="evidence" value="ECO:0007669"/>
    <property type="project" value="UniProtKB-KW"/>
</dbReference>
<dbReference type="PROSITE" id="PS50192">
    <property type="entry name" value="T_SNARE"/>
    <property type="match status" value="1"/>
</dbReference>
<dbReference type="SMART" id="SM00283">
    <property type="entry name" value="MA"/>
    <property type="match status" value="1"/>
</dbReference>
<dbReference type="AlphaFoldDB" id="A0A2S6N760"/>
<protein>
    <recommendedName>
        <fullName evidence="7">Methyl-accepting chemotaxis protein</fullName>
    </recommendedName>
</protein>
<dbReference type="PANTHER" id="PTHR32089:SF112">
    <property type="entry name" value="LYSOZYME-LIKE PROTEIN-RELATED"/>
    <property type="match status" value="1"/>
</dbReference>
<dbReference type="Gene3D" id="2.40.10.220">
    <property type="entry name" value="predicted glycosyltransferase like domains"/>
    <property type="match status" value="1"/>
</dbReference>
<dbReference type="RefSeq" id="WP_104508197.1">
    <property type="nucleotide sequence ID" value="NZ_JACIGC010000003.1"/>
</dbReference>
<dbReference type="InterPro" id="IPR004089">
    <property type="entry name" value="MCPsignal_dom"/>
</dbReference>
<dbReference type="InterPro" id="IPR000727">
    <property type="entry name" value="T_SNARE_dom"/>
</dbReference>
<dbReference type="InterPro" id="IPR003660">
    <property type="entry name" value="HAMP_dom"/>
</dbReference>
<dbReference type="CDD" id="cd06225">
    <property type="entry name" value="HAMP"/>
    <property type="match status" value="1"/>
</dbReference>
<dbReference type="Pfam" id="PF08376">
    <property type="entry name" value="NIT"/>
    <property type="match status" value="1"/>
</dbReference>
<dbReference type="GO" id="GO:0035438">
    <property type="term" value="F:cyclic-di-GMP binding"/>
    <property type="evidence" value="ECO:0007669"/>
    <property type="project" value="InterPro"/>
</dbReference>
<evidence type="ECO:0000256" key="4">
    <source>
        <dbReference type="ARBA" id="ARBA00029447"/>
    </source>
</evidence>
<proteinExistence type="inferred from homology"/>
<reference evidence="5 6" key="1">
    <citation type="journal article" date="2018" name="Arch. Microbiol.">
        <title>New insights into the metabolic potential of the phototrophic purple bacterium Rhodopila globiformis DSM 161(T) from its draft genome sequence and evidence for a vanadium-dependent nitrogenase.</title>
        <authorList>
            <person name="Imhoff J.F."/>
            <person name="Rahn T."/>
            <person name="Kunzel S."/>
            <person name="Neulinger S.C."/>
        </authorList>
    </citation>
    <scope>NUCLEOTIDE SEQUENCE [LARGE SCALE GENOMIC DNA]</scope>
    <source>
        <strain evidence="5 6">DSM 16996</strain>
    </source>
</reference>
<evidence type="ECO:0008006" key="7">
    <source>
        <dbReference type="Google" id="ProtNLM"/>
    </source>
</evidence>
<dbReference type="SUPFAM" id="SSF58104">
    <property type="entry name" value="Methyl-accepting chemotaxis protein (MCP) signaling domain"/>
    <property type="match status" value="1"/>
</dbReference>
<name>A0A2S6N760_9HYPH</name>
<dbReference type="Gene3D" id="6.10.340.10">
    <property type="match status" value="1"/>
</dbReference>
<sequence>MFRFDHLTIPRRIALIAGAPLLALIAFGAFIIFQDAKDLGEARQIARTVDVGPLLGAFVHETQIERGLTASVLKNRDDPAIPPKRSAQMARTDAAIRALRAALSDRSDTQTAGISAQLDRLPQVRGEVDRDSIKADEAVRAYTEVIAAGLAPVEDMTQQASLNATTRGVIAYGALLRAKEYAGQERANGARAFSAQGFDPDVYTRFAALGAMQDQQLRVAQRFGGAGAEQRIKSFLDSQANTAIAEMRARAEAAALHGQTGVTNAVWFAAATARIDAMKGLEDALAGELTTHVAAQSNAARAALFAATLLILGVALAVGLFSRAVARSLSLPLGQITKAMSALALGDLKASEISVDPNRRDEIGVLARAMVVFRAETSMRGNLEAQARSERQKELERQETLSRSIGQFQARIVEVVDALARETTDMSFSAVQLNEAAHNAERAGAVAIGQVADSSQNVQTVSAAAEELSASLAEVSGQIRGASAQIGHAAEAARGADARVSGLAEMAEKIGAIVGAIKSISAQTNLLALNATIESARAGEAGRGFAVVAAEVKTLAAQASRATDEIAEQIGSIQQATQATVDDIRKIARSVEEVDQLASAVSNSVEQQSMATSEIAHAISAAADSTTRSSASVAHMTEIVVETSRDADCVTTATGFIIKSSRKLGDALEDFLSAMEQDVRDRRVMVRKASTQGVLIFAQGRTAQTRLVDISDTGVRVVAPPDLCDGERLELEFEDKARIPAQVVWLRDGFAGLRFTAPIAAATEKYAA</sequence>
<dbReference type="InterPro" id="IPR009875">
    <property type="entry name" value="PilZ_domain"/>
</dbReference>
<dbReference type="Gene3D" id="1.10.287.950">
    <property type="entry name" value="Methyl-accepting chemotaxis protein"/>
    <property type="match status" value="1"/>
</dbReference>
<dbReference type="SUPFAM" id="SSF141371">
    <property type="entry name" value="PilZ domain-like"/>
    <property type="match status" value="1"/>
</dbReference>
<keyword evidence="6" id="KW-1185">Reference proteome</keyword>
<gene>
    <name evidence="5" type="ORF">CCR94_12515</name>
</gene>
<dbReference type="Pfam" id="PF07238">
    <property type="entry name" value="PilZ"/>
    <property type="match status" value="1"/>
</dbReference>
<comment type="similarity">
    <text evidence="4">Belongs to the methyl-accepting chemotaxis (MCP) protein family.</text>
</comment>
<comment type="subcellular location">
    <subcellularLocation>
        <location evidence="1">Cell inner membrane</location>
        <topology evidence="1">Multi-pass membrane protein</topology>
    </subcellularLocation>
</comment>
<evidence type="ECO:0000313" key="6">
    <source>
        <dbReference type="Proteomes" id="UP000239089"/>
    </source>
</evidence>
<dbReference type="Proteomes" id="UP000239089">
    <property type="component" value="Unassembled WGS sequence"/>
</dbReference>
<dbReference type="EMBL" id="NHSJ01000078">
    <property type="protein sequence ID" value="PPQ30455.1"/>
    <property type="molecule type" value="Genomic_DNA"/>
</dbReference>
<keyword evidence="2" id="KW-1003">Cell membrane</keyword>
<keyword evidence="3" id="KW-0807">Transducer</keyword>
<dbReference type="Pfam" id="PF00015">
    <property type="entry name" value="MCPsignal"/>
    <property type="match status" value="1"/>
</dbReference>
<dbReference type="InterPro" id="IPR013587">
    <property type="entry name" value="Nitrate/nitrite_sensing"/>
</dbReference>
<dbReference type="OrthoDB" id="3378718at2"/>
<keyword evidence="2" id="KW-0997">Cell inner membrane</keyword>
<dbReference type="PROSITE" id="PS50111">
    <property type="entry name" value="CHEMOTAXIS_TRANSDUC_2"/>
    <property type="match status" value="1"/>
</dbReference>
<keyword evidence="2" id="KW-0472">Membrane</keyword>
<dbReference type="PANTHER" id="PTHR32089">
    <property type="entry name" value="METHYL-ACCEPTING CHEMOTAXIS PROTEIN MCPB"/>
    <property type="match status" value="1"/>
</dbReference>
<accession>A0A2S6N760</accession>
<evidence type="ECO:0000313" key="5">
    <source>
        <dbReference type="EMBL" id="PPQ30455.1"/>
    </source>
</evidence>
<evidence type="ECO:0000256" key="2">
    <source>
        <dbReference type="ARBA" id="ARBA00022519"/>
    </source>
</evidence>
<dbReference type="PROSITE" id="PS50885">
    <property type="entry name" value="HAMP"/>
    <property type="match status" value="1"/>
</dbReference>